<dbReference type="PROSITE" id="PS51296">
    <property type="entry name" value="RIESKE"/>
    <property type="match status" value="1"/>
</dbReference>
<feature type="domain" description="Rieske" evidence="6">
    <location>
        <begin position="53"/>
        <end position="121"/>
    </location>
</feature>
<keyword evidence="3" id="KW-0408">Iron</keyword>
<keyword evidence="1" id="KW-0001">2Fe-2S</keyword>
<name>A0A8J6CDE3_DIALT</name>
<dbReference type="AlphaFoldDB" id="A0A8J6CDE3"/>
<protein>
    <recommendedName>
        <fullName evidence="6">Rieske domain-containing protein</fullName>
    </recommendedName>
</protein>
<feature type="compositionally biased region" description="Low complexity" evidence="5">
    <location>
        <begin position="165"/>
        <end position="177"/>
    </location>
</feature>
<evidence type="ECO:0000256" key="5">
    <source>
        <dbReference type="SAM" id="MobiDB-lite"/>
    </source>
</evidence>
<dbReference type="SUPFAM" id="SSF50022">
    <property type="entry name" value="ISP domain"/>
    <property type="match status" value="1"/>
</dbReference>
<proteinExistence type="predicted"/>
<dbReference type="InterPro" id="IPR036922">
    <property type="entry name" value="Rieske_2Fe-2S_sf"/>
</dbReference>
<accession>A0A8J6CDE3</accession>
<dbReference type="Pfam" id="PF00355">
    <property type="entry name" value="Rieske"/>
    <property type="match status" value="1"/>
</dbReference>
<evidence type="ECO:0000313" key="7">
    <source>
        <dbReference type="EMBL" id="KAG8463448.1"/>
    </source>
</evidence>
<dbReference type="InterPro" id="IPR017941">
    <property type="entry name" value="Rieske_2Fe-2S"/>
</dbReference>
<comment type="caution">
    <text evidence="7">The sequence shown here is derived from an EMBL/GenBank/DDBJ whole genome shotgun (WGS) entry which is preliminary data.</text>
</comment>
<organism evidence="7 8">
    <name type="scientific">Diacronema lutheri</name>
    <name type="common">Unicellular marine alga</name>
    <name type="synonym">Monochrysis lutheri</name>
    <dbReference type="NCBI Taxonomy" id="2081491"/>
    <lineage>
        <taxon>Eukaryota</taxon>
        <taxon>Haptista</taxon>
        <taxon>Haptophyta</taxon>
        <taxon>Pavlovophyceae</taxon>
        <taxon>Pavlovales</taxon>
        <taxon>Pavlovaceae</taxon>
        <taxon>Diacronema</taxon>
    </lineage>
</organism>
<reference evidence="7" key="1">
    <citation type="submission" date="2021-05" db="EMBL/GenBank/DDBJ databases">
        <title>The genome of the haptophyte Pavlova lutheri (Diacronema luteri, Pavlovales) - a model for lipid biosynthesis in eukaryotic algae.</title>
        <authorList>
            <person name="Hulatt C.J."/>
            <person name="Posewitz M.C."/>
        </authorList>
    </citation>
    <scope>NUCLEOTIDE SEQUENCE</scope>
    <source>
        <strain evidence="7">NIVA-4/92</strain>
    </source>
</reference>
<gene>
    <name evidence="7" type="ORF">KFE25_004959</name>
</gene>
<sequence length="227" mass="23883">MSLTNPVAREARRVVVSRLSALRRAVEVDIGVHATAVVLPLAQARASAAPSAVAFVNRCPHAGTPLNYFPDAFHDRSGEYLMCATHGALFRQSDGLCVHGPCAGDSLTPLHVELERAPLEGGCLSGEVDGERGDLLVVLHVPSAHAPQMSPPAVPCRSRAPPTTFAAAPAGHAGRAAVPPPSLDAELDELLRELDGPQRATGGMDAFYAPRGHPAKRTGPDTPRRRK</sequence>
<evidence type="ECO:0000313" key="8">
    <source>
        <dbReference type="Proteomes" id="UP000751190"/>
    </source>
</evidence>
<feature type="region of interest" description="Disordered" evidence="5">
    <location>
        <begin position="192"/>
        <end position="227"/>
    </location>
</feature>
<evidence type="ECO:0000256" key="4">
    <source>
        <dbReference type="ARBA" id="ARBA00023014"/>
    </source>
</evidence>
<feature type="compositionally biased region" description="Basic and acidic residues" evidence="5">
    <location>
        <begin position="218"/>
        <end position="227"/>
    </location>
</feature>
<evidence type="ECO:0000256" key="3">
    <source>
        <dbReference type="ARBA" id="ARBA00023004"/>
    </source>
</evidence>
<dbReference type="Gene3D" id="2.102.10.10">
    <property type="entry name" value="Rieske [2Fe-2S] iron-sulphur domain"/>
    <property type="match status" value="1"/>
</dbReference>
<keyword evidence="2" id="KW-0479">Metal-binding</keyword>
<keyword evidence="4" id="KW-0411">Iron-sulfur</keyword>
<keyword evidence="8" id="KW-1185">Reference proteome</keyword>
<evidence type="ECO:0000256" key="2">
    <source>
        <dbReference type="ARBA" id="ARBA00022723"/>
    </source>
</evidence>
<evidence type="ECO:0000256" key="1">
    <source>
        <dbReference type="ARBA" id="ARBA00022714"/>
    </source>
</evidence>
<feature type="region of interest" description="Disordered" evidence="5">
    <location>
        <begin position="165"/>
        <end position="184"/>
    </location>
</feature>
<dbReference type="Proteomes" id="UP000751190">
    <property type="component" value="Unassembled WGS sequence"/>
</dbReference>
<evidence type="ECO:0000259" key="6">
    <source>
        <dbReference type="PROSITE" id="PS51296"/>
    </source>
</evidence>
<dbReference type="PANTHER" id="PTHR40261">
    <property type="match status" value="1"/>
</dbReference>
<dbReference type="PANTHER" id="PTHR40261:SF1">
    <property type="entry name" value="RIESKE DOMAIN-CONTAINING PROTEIN"/>
    <property type="match status" value="1"/>
</dbReference>
<dbReference type="GO" id="GO:0046872">
    <property type="term" value="F:metal ion binding"/>
    <property type="evidence" value="ECO:0007669"/>
    <property type="project" value="UniProtKB-KW"/>
</dbReference>
<dbReference type="EMBL" id="JAGTXO010000016">
    <property type="protein sequence ID" value="KAG8463448.1"/>
    <property type="molecule type" value="Genomic_DNA"/>
</dbReference>
<dbReference type="GO" id="GO:0051537">
    <property type="term" value="F:2 iron, 2 sulfur cluster binding"/>
    <property type="evidence" value="ECO:0007669"/>
    <property type="project" value="UniProtKB-KW"/>
</dbReference>